<organism evidence="2 3">
    <name type="scientific">Fusarium piperis</name>
    <dbReference type="NCBI Taxonomy" id="1435070"/>
    <lineage>
        <taxon>Eukaryota</taxon>
        <taxon>Fungi</taxon>
        <taxon>Dikarya</taxon>
        <taxon>Ascomycota</taxon>
        <taxon>Pezizomycotina</taxon>
        <taxon>Sordariomycetes</taxon>
        <taxon>Hypocreomycetidae</taxon>
        <taxon>Hypocreales</taxon>
        <taxon>Nectriaceae</taxon>
        <taxon>Fusarium</taxon>
        <taxon>Fusarium solani species complex</taxon>
    </lineage>
</organism>
<evidence type="ECO:0000313" key="3">
    <source>
        <dbReference type="Proteomes" id="UP001140502"/>
    </source>
</evidence>
<keyword evidence="1" id="KW-0472">Membrane</keyword>
<keyword evidence="1" id="KW-1133">Transmembrane helix</keyword>
<gene>
    <name evidence="2" type="ORF">N0V84_007413</name>
</gene>
<accession>A0A9W8WA28</accession>
<proteinExistence type="predicted"/>
<keyword evidence="3" id="KW-1185">Reference proteome</keyword>
<dbReference type="AlphaFoldDB" id="A0A9W8WA28"/>
<dbReference type="EMBL" id="JAPEUR010000162">
    <property type="protein sequence ID" value="KAJ4317356.1"/>
    <property type="molecule type" value="Genomic_DNA"/>
</dbReference>
<feature type="transmembrane region" description="Helical" evidence="1">
    <location>
        <begin position="44"/>
        <end position="62"/>
    </location>
</feature>
<reference evidence="2" key="1">
    <citation type="submission" date="2022-10" db="EMBL/GenBank/DDBJ databases">
        <title>Tapping the CABI collections for fungal endophytes: first genome assemblies for Collariella, Neodidymelliopsis, Ascochyta clinopodiicola, Didymella pomorum, Didymosphaeria variabile, Neocosmospora piperis and Neocucurbitaria cava.</title>
        <authorList>
            <person name="Hill R."/>
        </authorList>
    </citation>
    <scope>NUCLEOTIDE SEQUENCE</scope>
    <source>
        <strain evidence="2">IMI 366586</strain>
    </source>
</reference>
<keyword evidence="1" id="KW-0812">Transmembrane</keyword>
<dbReference type="Gene3D" id="1.20.1070.10">
    <property type="entry name" value="Rhodopsin 7-helix transmembrane proteins"/>
    <property type="match status" value="1"/>
</dbReference>
<name>A0A9W8WA28_9HYPO</name>
<protein>
    <submittedName>
        <fullName evidence="2">Uncharacterized protein</fullName>
    </submittedName>
</protein>
<comment type="caution">
    <text evidence="2">The sequence shown here is derived from an EMBL/GenBank/DDBJ whole genome shotgun (WGS) entry which is preliminary data.</text>
</comment>
<evidence type="ECO:0000313" key="2">
    <source>
        <dbReference type="EMBL" id="KAJ4317356.1"/>
    </source>
</evidence>
<dbReference type="Proteomes" id="UP001140502">
    <property type="component" value="Unassembled WGS sequence"/>
</dbReference>
<feature type="transmembrane region" description="Helical" evidence="1">
    <location>
        <begin position="189"/>
        <end position="208"/>
    </location>
</feature>
<evidence type="ECO:0000256" key="1">
    <source>
        <dbReference type="SAM" id="Phobius"/>
    </source>
</evidence>
<sequence>MSEFNVDELREHIMIALDEEEAKRQNGWLSPIITRLHDGTAKEAIEWTAFAIMATTVLISLNKIPWSKRSKRRFHILPFIATLCSAIFYLLIALGYSGDATCREYHLANPNATDEPDDWQPGSLEGGTNLKTCRRSAGLDQPEWRLLLMLWIGQFVTQASGSLSSGVAAYGIMTILDNYKPSDSEEWNLFLRLWPYGIVTFFIVRSIYQMATHRNGEARRFFFSLAAYVCTLYGIRMTVFWWANRRVFPSNIEYIVYAIIDILLHPSICLWLLGVDVPNVGIDYDVDVIQHGPPTFDLNQAILVMRMAQVTIWYHNQGYMS</sequence>
<dbReference type="OrthoDB" id="4984054at2759"/>
<feature type="transmembrane region" description="Helical" evidence="1">
    <location>
        <begin position="254"/>
        <end position="273"/>
    </location>
</feature>
<feature type="transmembrane region" description="Helical" evidence="1">
    <location>
        <begin position="74"/>
        <end position="96"/>
    </location>
</feature>
<feature type="transmembrane region" description="Helical" evidence="1">
    <location>
        <begin position="220"/>
        <end position="242"/>
    </location>
</feature>